<protein>
    <submittedName>
        <fullName evidence="1">Uncharacterized protein</fullName>
    </submittedName>
</protein>
<dbReference type="EMBL" id="JAWLKH010000002">
    <property type="protein sequence ID" value="MDV6310751.1"/>
    <property type="molecule type" value="Genomic_DNA"/>
</dbReference>
<evidence type="ECO:0000313" key="2">
    <source>
        <dbReference type="Proteomes" id="UP001185922"/>
    </source>
</evidence>
<organism evidence="1 2">
    <name type="scientific">Gordonia amicalis</name>
    <dbReference type="NCBI Taxonomy" id="89053"/>
    <lineage>
        <taxon>Bacteria</taxon>
        <taxon>Bacillati</taxon>
        <taxon>Actinomycetota</taxon>
        <taxon>Actinomycetes</taxon>
        <taxon>Mycobacteriales</taxon>
        <taxon>Gordoniaceae</taxon>
        <taxon>Gordonia</taxon>
    </lineage>
</organism>
<evidence type="ECO:0000313" key="1">
    <source>
        <dbReference type="EMBL" id="MDV6310751.1"/>
    </source>
</evidence>
<sequence length="201" mass="22244">MAVRCVPHRELQVVLDLDRFGDRSLHVRLDCGELSGNTVLLGLEEVERYGACVVRAKELSAFGQQAVLLGGQVPVRLIDGGLTIRQLGLNERTDRFVLLGRELYVAVQILHQALGDVDGDRFLVAVISLLVAADAHEVWVDPTLAVLGHRHHEAASTAAKHRGLQVVRMLALLLTARVLAQYDLNLFPRLRIDQRLVSSRI</sequence>
<proteinExistence type="predicted"/>
<dbReference type="Proteomes" id="UP001185922">
    <property type="component" value="Unassembled WGS sequence"/>
</dbReference>
<dbReference type="AlphaFoldDB" id="A0AAE4R4H2"/>
<name>A0AAE4R4H2_9ACTN</name>
<comment type="caution">
    <text evidence="1">The sequence shown here is derived from an EMBL/GenBank/DDBJ whole genome shotgun (WGS) entry which is preliminary data.</text>
</comment>
<accession>A0AAE4R4H2</accession>
<gene>
    <name evidence="1" type="ORF">R3Q15_02350</name>
</gene>
<reference evidence="1" key="1">
    <citation type="submission" date="2023-10" db="EMBL/GenBank/DDBJ databases">
        <title>Development of a sustainable strategy for remediation of hydrocarbon-contaminated territories based on the waste exchange concept.</title>
        <authorList>
            <person name="Krivoruchko A."/>
        </authorList>
    </citation>
    <scope>NUCLEOTIDE SEQUENCE</scope>
    <source>
        <strain evidence="1">IEGM 1279</strain>
    </source>
</reference>